<dbReference type="InterPro" id="IPR008855">
    <property type="entry name" value="TRAP-delta"/>
</dbReference>
<dbReference type="AlphaFoldDB" id="A0AAD9V1H3"/>
<dbReference type="EMBL" id="JARQWQ010000047">
    <property type="protein sequence ID" value="KAK2557839.1"/>
    <property type="molecule type" value="Genomic_DNA"/>
</dbReference>
<dbReference type="Proteomes" id="UP001249851">
    <property type="component" value="Unassembled WGS sequence"/>
</dbReference>
<proteinExistence type="predicted"/>
<reference evidence="1" key="2">
    <citation type="journal article" date="2023" name="Science">
        <title>Genomic signatures of disease resistance in endangered staghorn corals.</title>
        <authorList>
            <person name="Vollmer S.V."/>
            <person name="Selwyn J.D."/>
            <person name="Despard B.A."/>
            <person name="Roesel C.L."/>
        </authorList>
    </citation>
    <scope>NUCLEOTIDE SEQUENCE</scope>
    <source>
        <strain evidence="1">K2</strain>
    </source>
</reference>
<comment type="caution">
    <text evidence="1">The sequence shown here is derived from an EMBL/GenBank/DDBJ whole genome shotgun (WGS) entry which is preliminary data.</text>
</comment>
<sequence length="85" mass="9717">MKEELYIFQESSTFRLSQQFYWTNELDEVSWAESHKEAKSGIYALSFYDEAGYAAYRKACEVGLAVDVVLQELSGGCPTSRNPFE</sequence>
<dbReference type="GO" id="GO:0016020">
    <property type="term" value="C:membrane"/>
    <property type="evidence" value="ECO:0007669"/>
    <property type="project" value="InterPro"/>
</dbReference>
<accession>A0AAD9V1H3</accession>
<organism evidence="1 2">
    <name type="scientific">Acropora cervicornis</name>
    <name type="common">Staghorn coral</name>
    <dbReference type="NCBI Taxonomy" id="6130"/>
    <lineage>
        <taxon>Eukaryota</taxon>
        <taxon>Metazoa</taxon>
        <taxon>Cnidaria</taxon>
        <taxon>Anthozoa</taxon>
        <taxon>Hexacorallia</taxon>
        <taxon>Scleractinia</taxon>
        <taxon>Astrocoeniina</taxon>
        <taxon>Acroporidae</taxon>
        <taxon>Acropora</taxon>
    </lineage>
</organism>
<dbReference type="Pfam" id="PF05404">
    <property type="entry name" value="TRAP-delta"/>
    <property type="match status" value="1"/>
</dbReference>
<protein>
    <submittedName>
        <fullName evidence="1">Uncharacterized protein</fullName>
    </submittedName>
</protein>
<name>A0AAD9V1H3_ACRCE</name>
<evidence type="ECO:0000313" key="1">
    <source>
        <dbReference type="EMBL" id="KAK2557839.1"/>
    </source>
</evidence>
<gene>
    <name evidence="1" type="ORF">P5673_019811</name>
</gene>
<dbReference type="GO" id="GO:0005783">
    <property type="term" value="C:endoplasmic reticulum"/>
    <property type="evidence" value="ECO:0007669"/>
    <property type="project" value="InterPro"/>
</dbReference>
<keyword evidence="2" id="KW-1185">Reference proteome</keyword>
<evidence type="ECO:0000313" key="2">
    <source>
        <dbReference type="Proteomes" id="UP001249851"/>
    </source>
</evidence>
<reference evidence="1" key="1">
    <citation type="journal article" date="2023" name="G3 (Bethesda)">
        <title>Whole genome assembly and annotation of the endangered Caribbean coral Acropora cervicornis.</title>
        <authorList>
            <person name="Selwyn J.D."/>
            <person name="Vollmer S.V."/>
        </authorList>
    </citation>
    <scope>NUCLEOTIDE SEQUENCE</scope>
    <source>
        <strain evidence="1">K2</strain>
    </source>
</reference>